<protein>
    <submittedName>
        <fullName evidence="1">Uncharacterized protein</fullName>
    </submittedName>
</protein>
<evidence type="ECO:0000313" key="2">
    <source>
        <dbReference type="Proteomes" id="UP000030227"/>
    </source>
</evidence>
<keyword evidence="2" id="KW-1185">Reference proteome</keyword>
<dbReference type="EMBL" id="LN610578">
    <property type="protein sequence ID" value="CEF89776.1"/>
    <property type="molecule type" value="Genomic_DNA"/>
</dbReference>
<accession>A0A0A1IVA3</accession>
<name>A0A0A1IVA3_9CAUD</name>
<gene>
    <name evidence="1" type="primary">ORF61</name>
</gene>
<dbReference type="RefSeq" id="YP_009125629.1">
    <property type="nucleotide sequence ID" value="NC_026599.1"/>
</dbReference>
<evidence type="ECO:0000313" key="1">
    <source>
        <dbReference type="EMBL" id="CEF89776.1"/>
    </source>
</evidence>
<reference evidence="1 2" key="1">
    <citation type="journal article" date="2015" name="PLoS ONE">
        <title>Investigation of a Large Collection of Pseudomonas aeruginosa Bacteriophages Collected from a Single Environmental Source in Abidjan, Cote d'Ivoire.</title>
        <authorList>
            <person name="Essoh C."/>
            <person name="Latino L."/>
            <person name="Midoux C."/>
            <person name="Blouin Y."/>
            <person name="Loukou G."/>
            <person name="Nguetta S.P."/>
            <person name="Lathro S."/>
            <person name="Cablanmian A."/>
            <person name="Kouassi A.K."/>
            <person name="Vergnaud G."/>
            <person name="Pourcel C."/>
        </authorList>
    </citation>
    <scope>NUCLEOTIDE SEQUENCE [LARGE SCALE GENOMIC DNA]</scope>
    <source>
        <strain evidence="1">Ab22</strain>
    </source>
</reference>
<dbReference type="KEGG" id="vg:23680525"/>
<dbReference type="Proteomes" id="UP000030227">
    <property type="component" value="Segment"/>
</dbReference>
<sequence>MQLLTDNLGSIVSALVVSSVVTVGSSVVGQNVHQALLERNIQATEKLTQAVSDLQISMAIFGERYVTRKEMKEEIKEAKNGS</sequence>
<proteinExistence type="predicted"/>
<organism evidence="1 2">
    <name type="scientific">Pseudomonas phage vB_PaeP_C2-10_Ab22</name>
    <dbReference type="NCBI Taxonomy" id="1548906"/>
    <lineage>
        <taxon>Viruses</taxon>
        <taxon>Duplodnaviria</taxon>
        <taxon>Heunggongvirae</taxon>
        <taxon>Uroviricota</taxon>
        <taxon>Caudoviricetes</taxon>
        <taxon>Bruynoghevirus</taxon>
        <taxon>Bruynoghevirus Ab22</taxon>
    </lineage>
</organism>
<dbReference type="GeneID" id="23680525"/>
<dbReference type="OrthoDB" id="26081at10239"/>